<name>A0A1Y3PK78_9BACI</name>
<comment type="caution">
    <text evidence="6">The sequence shown here is derived from an EMBL/GenBank/DDBJ whole genome shotgun (WGS) entry which is preliminary data.</text>
</comment>
<evidence type="ECO:0000256" key="3">
    <source>
        <dbReference type="ARBA" id="ARBA00022801"/>
    </source>
</evidence>
<evidence type="ECO:0000313" key="6">
    <source>
        <dbReference type="EMBL" id="OUM85498.1"/>
    </source>
</evidence>
<dbReference type="InterPro" id="IPR047272">
    <property type="entry name" value="S49_SppA_C"/>
</dbReference>
<evidence type="ECO:0000313" key="7">
    <source>
        <dbReference type="Proteomes" id="UP000196475"/>
    </source>
</evidence>
<dbReference type="NCBIfam" id="TIGR00706">
    <property type="entry name" value="SppA_dom"/>
    <property type="match status" value="1"/>
</dbReference>
<protein>
    <recommendedName>
        <fullName evidence="5">Peptidase S49 domain-containing protein</fullName>
    </recommendedName>
</protein>
<keyword evidence="3" id="KW-0378">Hydrolase</keyword>
<dbReference type="Pfam" id="PF01343">
    <property type="entry name" value="Peptidase_S49"/>
    <property type="match status" value="1"/>
</dbReference>
<dbReference type="AlphaFoldDB" id="A0A1Y3PK78"/>
<evidence type="ECO:0000256" key="1">
    <source>
        <dbReference type="ARBA" id="ARBA00008683"/>
    </source>
</evidence>
<dbReference type="PANTHER" id="PTHR42987">
    <property type="entry name" value="PEPTIDASE S49"/>
    <property type="match status" value="1"/>
</dbReference>
<comment type="similarity">
    <text evidence="1">Belongs to the peptidase S49 family.</text>
</comment>
<dbReference type="InterPro" id="IPR029045">
    <property type="entry name" value="ClpP/crotonase-like_dom_sf"/>
</dbReference>
<reference evidence="7" key="1">
    <citation type="submission" date="2016-06" db="EMBL/GenBank/DDBJ databases">
        <authorList>
            <person name="Nascimento L."/>
            <person name="Pereira R.V."/>
            <person name="Martins L.F."/>
            <person name="Quaggio R.B."/>
            <person name="Silva A.M."/>
            <person name="Setubal J.C."/>
        </authorList>
    </citation>
    <scope>NUCLEOTIDE SEQUENCE [LARGE SCALE GENOMIC DNA]</scope>
</reference>
<dbReference type="GO" id="GO:0006508">
    <property type="term" value="P:proteolysis"/>
    <property type="evidence" value="ECO:0007669"/>
    <property type="project" value="UniProtKB-KW"/>
</dbReference>
<dbReference type="InterPro" id="IPR002142">
    <property type="entry name" value="Peptidase_S49"/>
</dbReference>
<sequence length="323" mass="34884">MNKRRWIALAIIVVVVVAGIVASVATGGLDMAFGSSNGWEEEVISGSGHDRVAVITLDGAISESSAGGLFGDGFIFDDLMSQLQQALEDPAVRAVVLRVNSPGGEVVASDEIYRKIKEIQDNGKPVVVSMGTMAASGGYYVAAAADKIYANPNSLTGSIGVIFTLPNYQKLADLIGYKETVIQSGKMKDMGNPLREMRPDEKQVFQSLVDETYHRFVDLVAEERGLPREKVLTIADGRIYSGQQAKELGLVDELGTLEDAIEAAKELAGLEEALVIRYTYPPMSLLDFTGGFLGKPNHPSPLSGLKELLPFSQQPRLMYLFQP</sequence>
<accession>A0A1Y3PK78</accession>
<keyword evidence="2" id="KW-0645">Protease</keyword>
<dbReference type="InterPro" id="IPR004635">
    <property type="entry name" value="Pept_S49_SppA"/>
</dbReference>
<dbReference type="Gene3D" id="6.20.330.10">
    <property type="match status" value="1"/>
</dbReference>
<dbReference type="SUPFAM" id="SSF52096">
    <property type="entry name" value="ClpP/crotonase"/>
    <property type="match status" value="1"/>
</dbReference>
<dbReference type="InterPro" id="IPR001907">
    <property type="entry name" value="ClpP"/>
</dbReference>
<keyword evidence="4" id="KW-0720">Serine protease</keyword>
<evidence type="ECO:0000259" key="5">
    <source>
        <dbReference type="Pfam" id="PF01343"/>
    </source>
</evidence>
<feature type="domain" description="Peptidase S49" evidence="5">
    <location>
        <begin position="120"/>
        <end position="270"/>
    </location>
</feature>
<dbReference type="EMBL" id="LZRT01000101">
    <property type="protein sequence ID" value="OUM85498.1"/>
    <property type="molecule type" value="Genomic_DNA"/>
</dbReference>
<dbReference type="GO" id="GO:0004176">
    <property type="term" value="F:ATP-dependent peptidase activity"/>
    <property type="evidence" value="ECO:0007669"/>
    <property type="project" value="InterPro"/>
</dbReference>
<evidence type="ECO:0000256" key="4">
    <source>
        <dbReference type="ARBA" id="ARBA00022825"/>
    </source>
</evidence>
<dbReference type="PANTHER" id="PTHR42987:SF7">
    <property type="entry name" value="SIGNAL PEPTIDE PEPTIDASE SPPA-RELATED"/>
    <property type="match status" value="1"/>
</dbReference>
<dbReference type="Proteomes" id="UP000196475">
    <property type="component" value="Unassembled WGS sequence"/>
</dbReference>
<dbReference type="CDD" id="cd07023">
    <property type="entry name" value="S49_Sppa_N_C"/>
    <property type="match status" value="1"/>
</dbReference>
<proteinExistence type="inferred from homology"/>
<evidence type="ECO:0000256" key="2">
    <source>
        <dbReference type="ARBA" id="ARBA00022670"/>
    </source>
</evidence>
<dbReference type="Gene3D" id="3.90.226.10">
    <property type="entry name" value="2-enoyl-CoA Hydratase, Chain A, domain 1"/>
    <property type="match status" value="1"/>
</dbReference>
<dbReference type="GO" id="GO:0004252">
    <property type="term" value="F:serine-type endopeptidase activity"/>
    <property type="evidence" value="ECO:0007669"/>
    <property type="project" value="InterPro"/>
</dbReference>
<dbReference type="PRINTS" id="PR00127">
    <property type="entry name" value="CLPPROTEASEP"/>
</dbReference>
<organism evidence="6 7">
    <name type="scientific">Bacillus thermozeamaize</name>
    <dbReference type="NCBI Taxonomy" id="230954"/>
    <lineage>
        <taxon>Bacteria</taxon>
        <taxon>Bacillati</taxon>
        <taxon>Bacillota</taxon>
        <taxon>Bacilli</taxon>
        <taxon>Bacillales</taxon>
        <taxon>Bacillaceae</taxon>
        <taxon>Bacillus</taxon>
    </lineage>
</organism>
<gene>
    <name evidence="6" type="ORF">BAA01_10510</name>
</gene>